<keyword evidence="2" id="KW-1185">Reference proteome</keyword>
<evidence type="ECO:0000313" key="2">
    <source>
        <dbReference type="Proteomes" id="UP000644610"/>
    </source>
</evidence>
<gene>
    <name evidence="1" type="ORF">Psi02_46490</name>
</gene>
<dbReference type="EMBL" id="BOOQ01000030">
    <property type="protein sequence ID" value="GII48225.1"/>
    <property type="molecule type" value="Genomic_DNA"/>
</dbReference>
<proteinExistence type="predicted"/>
<protein>
    <submittedName>
        <fullName evidence="1">Uncharacterized protein</fullName>
    </submittedName>
</protein>
<dbReference type="AlphaFoldDB" id="A0A8J3V1G4"/>
<sequence length="105" mass="11279">MTSTPRSAWARTAARVADGEAPYRVRTGVEGEMHVGVDQPGEQRHVAEIDQVRAGRDGAAMPYGHDAAPFDDHDGIPAGKCLVAVEQTSRSDGLHRVVLFCGWPV</sequence>
<name>A0A8J3V1G4_9ACTN</name>
<comment type="caution">
    <text evidence="1">The sequence shown here is derived from an EMBL/GenBank/DDBJ whole genome shotgun (WGS) entry which is preliminary data.</text>
</comment>
<reference evidence="1" key="1">
    <citation type="submission" date="2021-01" db="EMBL/GenBank/DDBJ databases">
        <title>Whole genome shotgun sequence of Planotetraspora silvatica NBRC 100141.</title>
        <authorList>
            <person name="Komaki H."/>
            <person name="Tamura T."/>
        </authorList>
    </citation>
    <scope>NUCLEOTIDE SEQUENCE</scope>
    <source>
        <strain evidence="1">NBRC 100141</strain>
    </source>
</reference>
<organism evidence="1 2">
    <name type="scientific">Planotetraspora silvatica</name>
    <dbReference type="NCBI Taxonomy" id="234614"/>
    <lineage>
        <taxon>Bacteria</taxon>
        <taxon>Bacillati</taxon>
        <taxon>Actinomycetota</taxon>
        <taxon>Actinomycetes</taxon>
        <taxon>Streptosporangiales</taxon>
        <taxon>Streptosporangiaceae</taxon>
        <taxon>Planotetraspora</taxon>
    </lineage>
</organism>
<accession>A0A8J3V1G4</accession>
<evidence type="ECO:0000313" key="1">
    <source>
        <dbReference type="EMBL" id="GII48225.1"/>
    </source>
</evidence>
<dbReference type="Proteomes" id="UP000644610">
    <property type="component" value="Unassembled WGS sequence"/>
</dbReference>